<evidence type="ECO:0000313" key="5">
    <source>
        <dbReference type="Proteomes" id="UP001652338"/>
    </source>
</evidence>
<keyword evidence="5" id="KW-1185">Reference proteome</keyword>
<feature type="transmembrane region" description="Helical" evidence="2">
    <location>
        <begin position="845"/>
        <end position="863"/>
    </location>
</feature>
<feature type="chain" id="PRO_5045878500" description="Ig-like domain-containing protein" evidence="3">
    <location>
        <begin position="20"/>
        <end position="868"/>
    </location>
</feature>
<evidence type="ECO:0000313" key="4">
    <source>
        <dbReference type="EMBL" id="MCU6724263.1"/>
    </source>
</evidence>
<feature type="region of interest" description="Disordered" evidence="1">
    <location>
        <begin position="797"/>
        <end position="840"/>
    </location>
</feature>
<dbReference type="Proteomes" id="UP001652338">
    <property type="component" value="Unassembled WGS sequence"/>
</dbReference>
<organism evidence="4 5">
    <name type="scientific">Muricoprocola aceti</name>
    <dbReference type="NCBI Taxonomy" id="2981772"/>
    <lineage>
        <taxon>Bacteria</taxon>
        <taxon>Bacillati</taxon>
        <taxon>Bacillota</taxon>
        <taxon>Clostridia</taxon>
        <taxon>Lachnospirales</taxon>
        <taxon>Lachnospiraceae</taxon>
        <taxon>Muricoprocola</taxon>
    </lineage>
</organism>
<protein>
    <recommendedName>
        <fullName evidence="6">Ig-like domain-containing protein</fullName>
    </recommendedName>
</protein>
<feature type="region of interest" description="Disordered" evidence="1">
    <location>
        <begin position="40"/>
        <end position="88"/>
    </location>
</feature>
<proteinExistence type="predicted"/>
<keyword evidence="2" id="KW-0812">Transmembrane</keyword>
<evidence type="ECO:0000256" key="1">
    <source>
        <dbReference type="SAM" id="MobiDB-lite"/>
    </source>
</evidence>
<evidence type="ECO:0000256" key="2">
    <source>
        <dbReference type="SAM" id="Phobius"/>
    </source>
</evidence>
<feature type="signal peptide" evidence="3">
    <location>
        <begin position="1"/>
        <end position="19"/>
    </location>
</feature>
<dbReference type="RefSeq" id="WP_256298641.1">
    <property type="nucleotide sequence ID" value="NZ_JAOQKE010000002.1"/>
</dbReference>
<accession>A0ABT2SJL3</accession>
<sequence>MRKIETVVAFGIWASLVLAADQVGATQTDWRGQIWNESEWVTGIESEEESEKENLDGSGSREEGESEWEDESNTEQETETETETEKHQIILSNVKITEPRRYYDGTDRAAVEAQVVGLPEGMQIEIEGRTQESDAGTWPVEVIVALTGAGSEQYEVIQEPSQEVLEVQILPRPLTIHISNARKSYYSDVTMDNLIFEEKEIVKVTGFLEQDCPDGEVPEDFCYPELEIDESILCKESPMYEKGKPIHYRHAVTVRKNPDGSITGNPTGNYTFYIEETENVEGGDVILSEAPVTGTLDYTIRCTDPSAMWVDPAGTLWVKAGAQIQVLPEDGSGFTDGKLFSNLQEDGSGEFVLTRKNENGEIIAQSQIRSFSWRTDKDAPQAGLLLDGKRESAEGIHYLNRDSQIAVSDLTEYGSGVKNVELYAAFEEEKTISGEALYLSRSNWKKGTQLFLNREGSCRIWIRLEDMVGNVRYQCSGEIVMDRMAPELQFEQITAGSANNGKVTPVCVMKDRNLKRDSLKLTLTGFQNGERRVVWNKTDRESLEELALQMENLPEKREWDDVYTLKAEAEDLAGNHSSREIHFSVNRFGSVYYIDDVTREQTEQFYVASPASLKIYEVNVDYLTESGILLGHEGETRQLKRGVDYTVKKEGNDGTWKKYCYTISDVCFQEEGRYYLICASEDRAWNTGDNRMGKQKIEFAVDKSAPFILLTGVEAEGVYQMSERKAVLECRDNLALKEVTVWLNGKKIRENTQEEQEIILEKAQDWQTLRVVAVDKAGNQKDTGEIPFWIGESRQVPERKKGSDITIQKKESVSEEKEGKGETDAMDRTDKKREEEAEKSTGKNWVIMPGIVVFTALLAILFLRKREK</sequence>
<evidence type="ECO:0000256" key="3">
    <source>
        <dbReference type="SAM" id="SignalP"/>
    </source>
</evidence>
<reference evidence="4 5" key="1">
    <citation type="journal article" date="2021" name="ISME Commun">
        <title>Automated analysis of genomic sequences facilitates high-throughput and comprehensive description of bacteria.</title>
        <authorList>
            <person name="Hitch T.C.A."/>
        </authorList>
    </citation>
    <scope>NUCLEOTIDE SEQUENCE [LARGE SCALE GENOMIC DNA]</scope>
    <source>
        <strain evidence="4 5">Sanger_29</strain>
    </source>
</reference>
<evidence type="ECO:0008006" key="6">
    <source>
        <dbReference type="Google" id="ProtNLM"/>
    </source>
</evidence>
<gene>
    <name evidence="4" type="ORF">OCV47_02640</name>
</gene>
<keyword evidence="2" id="KW-0472">Membrane</keyword>
<feature type="compositionally biased region" description="Acidic residues" evidence="1">
    <location>
        <begin position="64"/>
        <end position="82"/>
    </location>
</feature>
<dbReference type="EMBL" id="JAOQKE010000002">
    <property type="protein sequence ID" value="MCU6724263.1"/>
    <property type="molecule type" value="Genomic_DNA"/>
</dbReference>
<comment type="caution">
    <text evidence="4">The sequence shown here is derived from an EMBL/GenBank/DDBJ whole genome shotgun (WGS) entry which is preliminary data.</text>
</comment>
<keyword evidence="3" id="KW-0732">Signal</keyword>
<feature type="compositionally biased region" description="Basic and acidic residues" evidence="1">
    <location>
        <begin position="52"/>
        <end position="63"/>
    </location>
</feature>
<keyword evidence="2" id="KW-1133">Transmembrane helix</keyword>
<name>A0ABT2SJL3_9FIRM</name>